<dbReference type="AlphaFoldDB" id="A0A9P6B5N1"/>
<feature type="region of interest" description="Disordered" evidence="1">
    <location>
        <begin position="58"/>
        <end position="80"/>
    </location>
</feature>
<keyword evidence="3" id="KW-1185">Reference proteome</keyword>
<sequence>MDHCFLHCCPVCSNYIDQPTALYCSPQCRRVDEAPPKPRAKALPTLGRIAIPRDALELSSPRAHPPSTAHPPIIPSFPSPRLARNPYNRSTPEELAYDMAHVAETHSEIPPTPASSTSSPPAPVQPGPAGWTVKNDNNIISWIVDVNIHTGPRSNRRRPSSTISVAPSLRQHSPPRLPLPSPAFAISACRPAPPTLSTAGSDLDDLFVPSSRTTIPSSPALDDTDTSILTSAADEESSSDGFDDDNLTNPSSLSPSLNEMYGDATKLDFKLQTWMAPCNSLAVAAPVDQPPVVQNVRSQRVSHHPSQSNPLDLTSFARARPVDVQPAHPPKATCHLDSRTRTTSRTTSCDSSYDSCDGVESRARMVQGRRHSSVTAGMRLVEILECAGAKGSTDPDALWSSRGRTHGRLSVAPRLGAS</sequence>
<feature type="compositionally biased region" description="Acidic residues" evidence="1">
    <location>
        <begin position="233"/>
        <end position="246"/>
    </location>
</feature>
<dbReference type="Proteomes" id="UP000886523">
    <property type="component" value="Unassembled WGS sequence"/>
</dbReference>
<organism evidence="2 3">
    <name type="scientific">Hydnum rufescens UP504</name>
    <dbReference type="NCBI Taxonomy" id="1448309"/>
    <lineage>
        <taxon>Eukaryota</taxon>
        <taxon>Fungi</taxon>
        <taxon>Dikarya</taxon>
        <taxon>Basidiomycota</taxon>
        <taxon>Agaricomycotina</taxon>
        <taxon>Agaricomycetes</taxon>
        <taxon>Cantharellales</taxon>
        <taxon>Hydnaceae</taxon>
        <taxon>Hydnum</taxon>
    </lineage>
</organism>
<feature type="region of interest" description="Disordered" evidence="1">
    <location>
        <begin position="231"/>
        <end position="259"/>
    </location>
</feature>
<feature type="compositionally biased region" description="Pro residues" evidence="1">
    <location>
        <begin position="68"/>
        <end position="78"/>
    </location>
</feature>
<feature type="compositionally biased region" description="Low complexity" evidence="1">
    <location>
        <begin position="249"/>
        <end position="258"/>
    </location>
</feature>
<name>A0A9P6B5N1_9AGAM</name>
<gene>
    <name evidence="2" type="ORF">BS47DRAFT_440276</name>
</gene>
<proteinExistence type="predicted"/>
<feature type="region of interest" description="Disordered" evidence="1">
    <location>
        <begin position="150"/>
        <end position="182"/>
    </location>
</feature>
<evidence type="ECO:0000256" key="1">
    <source>
        <dbReference type="SAM" id="MobiDB-lite"/>
    </source>
</evidence>
<dbReference type="EMBL" id="MU128929">
    <property type="protein sequence ID" value="KAF9517767.1"/>
    <property type="molecule type" value="Genomic_DNA"/>
</dbReference>
<accession>A0A9P6B5N1</accession>
<protein>
    <submittedName>
        <fullName evidence="2">Uncharacterized protein</fullName>
    </submittedName>
</protein>
<reference evidence="2" key="1">
    <citation type="journal article" date="2020" name="Nat. Commun.">
        <title>Large-scale genome sequencing of mycorrhizal fungi provides insights into the early evolution of symbiotic traits.</title>
        <authorList>
            <person name="Miyauchi S."/>
            <person name="Kiss E."/>
            <person name="Kuo A."/>
            <person name="Drula E."/>
            <person name="Kohler A."/>
            <person name="Sanchez-Garcia M."/>
            <person name="Morin E."/>
            <person name="Andreopoulos B."/>
            <person name="Barry K.W."/>
            <person name="Bonito G."/>
            <person name="Buee M."/>
            <person name="Carver A."/>
            <person name="Chen C."/>
            <person name="Cichocki N."/>
            <person name="Clum A."/>
            <person name="Culley D."/>
            <person name="Crous P.W."/>
            <person name="Fauchery L."/>
            <person name="Girlanda M."/>
            <person name="Hayes R.D."/>
            <person name="Keri Z."/>
            <person name="LaButti K."/>
            <person name="Lipzen A."/>
            <person name="Lombard V."/>
            <person name="Magnuson J."/>
            <person name="Maillard F."/>
            <person name="Murat C."/>
            <person name="Nolan M."/>
            <person name="Ohm R.A."/>
            <person name="Pangilinan J."/>
            <person name="Pereira M.F."/>
            <person name="Perotto S."/>
            <person name="Peter M."/>
            <person name="Pfister S."/>
            <person name="Riley R."/>
            <person name="Sitrit Y."/>
            <person name="Stielow J.B."/>
            <person name="Szollosi G."/>
            <person name="Zifcakova L."/>
            <person name="Stursova M."/>
            <person name="Spatafora J.W."/>
            <person name="Tedersoo L."/>
            <person name="Vaario L.M."/>
            <person name="Yamada A."/>
            <person name="Yan M."/>
            <person name="Wang P."/>
            <person name="Xu J."/>
            <person name="Bruns T."/>
            <person name="Baldrian P."/>
            <person name="Vilgalys R."/>
            <person name="Dunand C."/>
            <person name="Henrissat B."/>
            <person name="Grigoriev I.V."/>
            <person name="Hibbett D."/>
            <person name="Nagy L.G."/>
            <person name="Martin F.M."/>
        </authorList>
    </citation>
    <scope>NUCLEOTIDE SEQUENCE</scope>
    <source>
        <strain evidence="2">UP504</strain>
    </source>
</reference>
<comment type="caution">
    <text evidence="2">The sequence shown here is derived from an EMBL/GenBank/DDBJ whole genome shotgun (WGS) entry which is preliminary data.</text>
</comment>
<feature type="region of interest" description="Disordered" evidence="1">
    <location>
        <begin position="107"/>
        <end position="130"/>
    </location>
</feature>
<evidence type="ECO:0000313" key="3">
    <source>
        <dbReference type="Proteomes" id="UP000886523"/>
    </source>
</evidence>
<evidence type="ECO:0000313" key="2">
    <source>
        <dbReference type="EMBL" id="KAF9517767.1"/>
    </source>
</evidence>